<comment type="caution">
    <text evidence="5">The sequence shown here is derived from an EMBL/GenBank/DDBJ whole genome shotgun (WGS) entry which is preliminary data.</text>
</comment>
<evidence type="ECO:0000256" key="2">
    <source>
        <dbReference type="ARBA" id="ARBA00022801"/>
    </source>
</evidence>
<proteinExistence type="predicted"/>
<keyword evidence="6" id="KW-1185">Reference proteome</keyword>
<evidence type="ECO:0000256" key="4">
    <source>
        <dbReference type="SAM" id="SignalP"/>
    </source>
</evidence>
<evidence type="ECO:0008006" key="7">
    <source>
        <dbReference type="Google" id="ProtNLM"/>
    </source>
</evidence>
<dbReference type="GO" id="GO:0080042">
    <property type="term" value="F:ADP-glucose pyrophosphohydrolase activity"/>
    <property type="evidence" value="ECO:0007669"/>
    <property type="project" value="TreeGrafter"/>
</dbReference>
<dbReference type="OrthoDB" id="10249920at2759"/>
<dbReference type="GO" id="GO:0080041">
    <property type="term" value="F:ADP-ribose pyrophosphohydrolase activity"/>
    <property type="evidence" value="ECO:0007669"/>
    <property type="project" value="TreeGrafter"/>
</dbReference>
<evidence type="ECO:0000256" key="3">
    <source>
        <dbReference type="SAM" id="MobiDB-lite"/>
    </source>
</evidence>
<dbReference type="InterPro" id="IPR015797">
    <property type="entry name" value="NUDIX_hydrolase-like_dom_sf"/>
</dbReference>
<dbReference type="Gene3D" id="3.90.79.10">
    <property type="entry name" value="Nucleoside Triphosphate Pyrophosphohydrolase"/>
    <property type="match status" value="1"/>
</dbReference>
<dbReference type="SUPFAM" id="SSF55811">
    <property type="entry name" value="Nudix"/>
    <property type="match status" value="1"/>
</dbReference>
<gene>
    <name evidence="5" type="ORF">FisN_17Hh039</name>
</gene>
<dbReference type="Proteomes" id="UP000198406">
    <property type="component" value="Unassembled WGS sequence"/>
</dbReference>
<keyword evidence="4" id="KW-0732">Signal</keyword>
<feature type="signal peptide" evidence="4">
    <location>
        <begin position="1"/>
        <end position="26"/>
    </location>
</feature>
<accession>A0A1Z5JGI4</accession>
<feature type="region of interest" description="Disordered" evidence="3">
    <location>
        <begin position="36"/>
        <end position="57"/>
    </location>
</feature>
<dbReference type="AlphaFoldDB" id="A0A1Z5JGI4"/>
<keyword evidence="2" id="KW-0378">Hydrolase</keyword>
<evidence type="ECO:0000313" key="5">
    <source>
        <dbReference type="EMBL" id="GAX13110.1"/>
    </source>
</evidence>
<sequence length="639" mass="72893">MAASYISRHQTASMLLLLVFSSLTRAFMPPYESYFKAKPQHTEPDDRSADKNDTLPDLHQKTKDELADCQSLVAALETTILEQAPIDSENEIICTENLKTASELIRVRRLYSETQKLLEAAHAKWLESQTEMEMLREEFRNAQAEVFHVGQAKDALEEQIILLERKIIEEKEASTIFVEKSRREIETEYSRKFRWQEQRNWDLASTKAQLENYITERENELEQTKTELLITRYDLLNAKERLRGLEHNRYKEYASVLLSRILVSFDRLNDYVRERVPIDWLHSMLDLLRTSVPPLWQSLIHRCKIFLIDILSPDVLFYQNQLTMGTCETFDLVYIFCKLQAAPTSIVLLSRVLKDHCREAVIGLELALLIVAFVRLGMSDQREALFFEYKGKKVPVTVSPGVAQADAIKALESEIFTRWHRRCEKQHDKNGNYIQIHGVEIQSVDIFGARGVGFIKIKSDCTLENDLSDVQNHQRIPGICFLRGDAVAILVALHCFEDSSVHSLLVDQPRVPLGQVSTLEIPAGMLDDHSETVTGIAAQEMKEECEIEIHADDLVDLTALACESAFNSGSLPASSIPPSPGGCDESVRYMYLEISVTKAELEEMRGRLTGLREHGEFISLRVVPMDQLWQVSGDAKAMM</sequence>
<dbReference type="CDD" id="cd03424">
    <property type="entry name" value="NUDIX_ADPRase_Nudt5_UGPPase_Nudt14"/>
    <property type="match status" value="1"/>
</dbReference>
<evidence type="ECO:0000313" key="6">
    <source>
        <dbReference type="Proteomes" id="UP000198406"/>
    </source>
</evidence>
<feature type="chain" id="PRO_5012125274" description="Nudix hydrolase domain-containing protein" evidence="4">
    <location>
        <begin position="27"/>
        <end position="639"/>
    </location>
</feature>
<dbReference type="InParanoid" id="A0A1Z5JGI4"/>
<dbReference type="EMBL" id="BDSP01000061">
    <property type="protein sequence ID" value="GAX13110.1"/>
    <property type="molecule type" value="Genomic_DNA"/>
</dbReference>
<protein>
    <recommendedName>
        <fullName evidence="7">Nudix hydrolase domain-containing protein</fullName>
    </recommendedName>
</protein>
<dbReference type="PANTHER" id="PTHR11839">
    <property type="entry name" value="UDP/ADP-SUGAR PYROPHOSPHATASE"/>
    <property type="match status" value="1"/>
</dbReference>
<evidence type="ECO:0000256" key="1">
    <source>
        <dbReference type="ARBA" id="ARBA00001946"/>
    </source>
</evidence>
<dbReference type="GO" id="GO:0019693">
    <property type="term" value="P:ribose phosphate metabolic process"/>
    <property type="evidence" value="ECO:0007669"/>
    <property type="project" value="TreeGrafter"/>
</dbReference>
<comment type="cofactor">
    <cofactor evidence="1">
        <name>Mg(2+)</name>
        <dbReference type="ChEBI" id="CHEBI:18420"/>
    </cofactor>
</comment>
<dbReference type="GO" id="GO:0006753">
    <property type="term" value="P:nucleoside phosphate metabolic process"/>
    <property type="evidence" value="ECO:0007669"/>
    <property type="project" value="TreeGrafter"/>
</dbReference>
<dbReference type="PANTHER" id="PTHR11839:SF18">
    <property type="entry name" value="NUDIX HYDROLASE DOMAIN-CONTAINING PROTEIN"/>
    <property type="match status" value="1"/>
</dbReference>
<name>A0A1Z5JGI4_FISSO</name>
<reference evidence="5 6" key="1">
    <citation type="journal article" date="2015" name="Plant Cell">
        <title>Oil accumulation by the oleaginous diatom Fistulifera solaris as revealed by the genome and transcriptome.</title>
        <authorList>
            <person name="Tanaka T."/>
            <person name="Maeda Y."/>
            <person name="Veluchamy A."/>
            <person name="Tanaka M."/>
            <person name="Abida H."/>
            <person name="Marechal E."/>
            <person name="Bowler C."/>
            <person name="Muto M."/>
            <person name="Sunaga Y."/>
            <person name="Tanaka M."/>
            <person name="Yoshino T."/>
            <person name="Taniguchi T."/>
            <person name="Fukuda Y."/>
            <person name="Nemoto M."/>
            <person name="Matsumoto M."/>
            <person name="Wong P.S."/>
            <person name="Aburatani S."/>
            <person name="Fujibuchi W."/>
        </authorList>
    </citation>
    <scope>NUCLEOTIDE SEQUENCE [LARGE SCALE GENOMIC DNA]</scope>
    <source>
        <strain evidence="5 6">JPCC DA0580</strain>
    </source>
</reference>
<feature type="compositionally biased region" description="Basic and acidic residues" evidence="3">
    <location>
        <begin position="40"/>
        <end position="57"/>
    </location>
</feature>
<organism evidence="5 6">
    <name type="scientific">Fistulifera solaris</name>
    <name type="common">Oleaginous diatom</name>
    <dbReference type="NCBI Taxonomy" id="1519565"/>
    <lineage>
        <taxon>Eukaryota</taxon>
        <taxon>Sar</taxon>
        <taxon>Stramenopiles</taxon>
        <taxon>Ochrophyta</taxon>
        <taxon>Bacillariophyta</taxon>
        <taxon>Bacillariophyceae</taxon>
        <taxon>Bacillariophycidae</taxon>
        <taxon>Naviculales</taxon>
        <taxon>Naviculaceae</taxon>
        <taxon>Fistulifera</taxon>
    </lineage>
</organism>